<dbReference type="SUPFAM" id="SSF53335">
    <property type="entry name" value="S-adenosyl-L-methionine-dependent methyltransferases"/>
    <property type="match status" value="1"/>
</dbReference>
<gene>
    <name evidence="5" type="ORF">VKT23_005940</name>
</gene>
<dbReference type="Pfam" id="PF00891">
    <property type="entry name" value="Methyltransf_2"/>
    <property type="match status" value="1"/>
</dbReference>
<evidence type="ECO:0000313" key="5">
    <source>
        <dbReference type="EMBL" id="KAK7464734.1"/>
    </source>
</evidence>
<dbReference type="Gene3D" id="1.10.10.10">
    <property type="entry name" value="Winged helix-like DNA-binding domain superfamily/Winged helix DNA-binding domain"/>
    <property type="match status" value="1"/>
</dbReference>
<evidence type="ECO:0000256" key="1">
    <source>
        <dbReference type="ARBA" id="ARBA00022603"/>
    </source>
</evidence>
<dbReference type="CDD" id="cd02440">
    <property type="entry name" value="AdoMet_MTases"/>
    <property type="match status" value="1"/>
</dbReference>
<comment type="caution">
    <text evidence="5">The sequence shown here is derived from an EMBL/GenBank/DDBJ whole genome shotgun (WGS) entry which is preliminary data.</text>
</comment>
<dbReference type="Proteomes" id="UP001498398">
    <property type="component" value="Unassembled WGS sequence"/>
</dbReference>
<proteinExistence type="predicted"/>
<dbReference type="Gene3D" id="3.40.50.150">
    <property type="entry name" value="Vaccinia Virus protein VP39"/>
    <property type="match status" value="1"/>
</dbReference>
<keyword evidence="1" id="KW-0489">Methyltransferase</keyword>
<sequence length="473" mass="52206">MAESFTQLASIISGNISALRTICEQNKLPLPDLDAPTFTPDSEAFRSHKDAGQAAKLAAAACLRLAAALVPPNDFVFNELAGGVLSSEALVVCLEGNVTEILREAGPKGLHVNEIAAKSGLDPLKIGRIVRFLAARHCYREIFPDVFVNNRISSMIDTGKSVEDLKADPDSKYDFTGFPALCSYRLEFDLKGGAVAWETLKDPEYGHSSDPTKTIFSKAFRTDLMHYEFLEQPEQEYRRRRFGYAMQGVAALQPTDMIFKALDWTSLPENAKVVDVGGGIGTAIMPLVQRYPKVTAVVQDLPHVVEEGKKLWTTKMPATLTSGQVKFEAHDFLTPQPVKDATVFLLKQIIHNWPVTYTTNIIRHLREAAQPDTFLVIVEYITPYACRIPPGTVDAIDGAVDLQPAPEPILPNYGPLSGSVYNLDMTMMNYFNAQEFTILQLNEILESTGWRLKSCNPIDARDTTLRSVVAVPA</sequence>
<dbReference type="InterPro" id="IPR036390">
    <property type="entry name" value="WH_DNA-bd_sf"/>
</dbReference>
<organism evidence="5 6">
    <name type="scientific">Marasmiellus scandens</name>
    <dbReference type="NCBI Taxonomy" id="2682957"/>
    <lineage>
        <taxon>Eukaryota</taxon>
        <taxon>Fungi</taxon>
        <taxon>Dikarya</taxon>
        <taxon>Basidiomycota</taxon>
        <taxon>Agaricomycotina</taxon>
        <taxon>Agaricomycetes</taxon>
        <taxon>Agaricomycetidae</taxon>
        <taxon>Agaricales</taxon>
        <taxon>Marasmiineae</taxon>
        <taxon>Omphalotaceae</taxon>
        <taxon>Marasmiellus</taxon>
    </lineage>
</organism>
<keyword evidence="3" id="KW-0949">S-adenosyl-L-methionine</keyword>
<dbReference type="InterPro" id="IPR016461">
    <property type="entry name" value="COMT-like"/>
</dbReference>
<evidence type="ECO:0000313" key="6">
    <source>
        <dbReference type="Proteomes" id="UP001498398"/>
    </source>
</evidence>
<dbReference type="PROSITE" id="PS51683">
    <property type="entry name" value="SAM_OMT_II"/>
    <property type="match status" value="1"/>
</dbReference>
<reference evidence="5 6" key="1">
    <citation type="submission" date="2024-01" db="EMBL/GenBank/DDBJ databases">
        <title>A draft genome for the cacao thread blight pathogen Marasmiellus scandens.</title>
        <authorList>
            <person name="Baruah I.K."/>
            <person name="Leung J."/>
            <person name="Bukari Y."/>
            <person name="Amoako-Attah I."/>
            <person name="Meinhardt L.W."/>
            <person name="Bailey B.A."/>
            <person name="Cohen S.P."/>
        </authorList>
    </citation>
    <scope>NUCLEOTIDE SEQUENCE [LARGE SCALE GENOMIC DNA]</scope>
    <source>
        <strain evidence="5 6">GH-19</strain>
    </source>
</reference>
<evidence type="ECO:0000256" key="2">
    <source>
        <dbReference type="ARBA" id="ARBA00022679"/>
    </source>
</evidence>
<dbReference type="EMBL" id="JBANRG010000007">
    <property type="protein sequence ID" value="KAK7464734.1"/>
    <property type="molecule type" value="Genomic_DNA"/>
</dbReference>
<dbReference type="PANTHER" id="PTHR43712:SF2">
    <property type="entry name" value="O-METHYLTRANSFERASE CICE"/>
    <property type="match status" value="1"/>
</dbReference>
<feature type="domain" description="O-methyltransferase C-terminal" evidence="4">
    <location>
        <begin position="198"/>
        <end position="385"/>
    </location>
</feature>
<dbReference type="InterPro" id="IPR036388">
    <property type="entry name" value="WH-like_DNA-bd_sf"/>
</dbReference>
<dbReference type="SUPFAM" id="SSF46785">
    <property type="entry name" value="Winged helix' DNA-binding domain"/>
    <property type="match status" value="1"/>
</dbReference>
<dbReference type="InterPro" id="IPR001077">
    <property type="entry name" value="COMT_C"/>
</dbReference>
<evidence type="ECO:0000256" key="3">
    <source>
        <dbReference type="ARBA" id="ARBA00022691"/>
    </source>
</evidence>
<dbReference type="PANTHER" id="PTHR43712">
    <property type="entry name" value="PUTATIVE (AFU_ORTHOLOGUE AFUA_4G14580)-RELATED"/>
    <property type="match status" value="1"/>
</dbReference>
<keyword evidence="2" id="KW-0808">Transferase</keyword>
<name>A0ABR1JRE5_9AGAR</name>
<protein>
    <recommendedName>
        <fullName evidence="4">O-methyltransferase C-terminal domain-containing protein</fullName>
    </recommendedName>
</protein>
<accession>A0ABR1JRE5</accession>
<dbReference type="InterPro" id="IPR029063">
    <property type="entry name" value="SAM-dependent_MTases_sf"/>
</dbReference>
<evidence type="ECO:0000259" key="4">
    <source>
        <dbReference type="Pfam" id="PF00891"/>
    </source>
</evidence>
<keyword evidence="6" id="KW-1185">Reference proteome</keyword>